<evidence type="ECO:0000313" key="1">
    <source>
        <dbReference type="EMBL" id="OGK03955.1"/>
    </source>
</evidence>
<gene>
    <name evidence="1" type="ORF">A2519_04495</name>
</gene>
<evidence type="ECO:0000313" key="2">
    <source>
        <dbReference type="Proteomes" id="UP000179243"/>
    </source>
</evidence>
<proteinExistence type="predicted"/>
<accession>A0A1F7FBA4</accession>
<dbReference type="Proteomes" id="UP000179243">
    <property type="component" value="Unassembled WGS sequence"/>
</dbReference>
<organism evidence="1 2">
    <name type="scientific">Candidatus Raymondbacteria bacterium RIFOXYD12_FULL_49_13</name>
    <dbReference type="NCBI Taxonomy" id="1817890"/>
    <lineage>
        <taxon>Bacteria</taxon>
        <taxon>Raymondiibacteriota</taxon>
    </lineage>
</organism>
<comment type="caution">
    <text evidence="1">The sequence shown here is derived from an EMBL/GenBank/DDBJ whole genome shotgun (WGS) entry which is preliminary data.</text>
</comment>
<reference evidence="1 2" key="1">
    <citation type="journal article" date="2016" name="Nat. Commun.">
        <title>Thousands of microbial genomes shed light on interconnected biogeochemical processes in an aquifer system.</title>
        <authorList>
            <person name="Anantharaman K."/>
            <person name="Brown C.T."/>
            <person name="Hug L.A."/>
            <person name="Sharon I."/>
            <person name="Castelle C.J."/>
            <person name="Probst A.J."/>
            <person name="Thomas B.C."/>
            <person name="Singh A."/>
            <person name="Wilkins M.J."/>
            <person name="Karaoz U."/>
            <person name="Brodie E.L."/>
            <person name="Williams K.H."/>
            <person name="Hubbard S.S."/>
            <person name="Banfield J.F."/>
        </authorList>
    </citation>
    <scope>NUCLEOTIDE SEQUENCE [LARGE SCALE GENOMIC DNA]</scope>
</reference>
<sequence length="94" mass="10784">MRMRAAGPLVFLAVLMFGSVCFAQRAPRTIRLETEQIEGKIKKPQVALIALERRPQFEPIVLTESKEKADILKQVDPDVFENRVFEKPFAVKEK</sequence>
<dbReference type="AlphaFoldDB" id="A0A1F7FBA4"/>
<dbReference type="EMBL" id="MFYX01000078">
    <property type="protein sequence ID" value="OGK03955.1"/>
    <property type="molecule type" value="Genomic_DNA"/>
</dbReference>
<name>A0A1F7FBA4_UNCRA</name>
<protein>
    <submittedName>
        <fullName evidence="1">Uncharacterized protein</fullName>
    </submittedName>
</protein>